<keyword evidence="1" id="KW-1133">Transmembrane helix</keyword>
<keyword evidence="1" id="KW-0472">Membrane</keyword>
<dbReference type="AlphaFoldDB" id="A0A6J6FJ59"/>
<sequence length="137" mass="14388">MTDRGSTLPLVAGLFALCGVVVVGIIGSTDLALTRTELQTVADGAALSAAGSITPSTVMLDGSRLLIRLSDSTVRRDASAYLRASAVTGVRLVSARTPDSRTAVVTISRVWKPPMVSEFLPYRLTLSATARARSVLR</sequence>
<accession>A0A6J6FJ59</accession>
<protein>
    <submittedName>
        <fullName evidence="3">Unannotated protein</fullName>
    </submittedName>
</protein>
<evidence type="ECO:0000313" key="3">
    <source>
        <dbReference type="EMBL" id="CAB4589016.1"/>
    </source>
</evidence>
<dbReference type="EMBL" id="CAEZUE010000037">
    <property type="protein sequence ID" value="CAB4589016.1"/>
    <property type="molecule type" value="Genomic_DNA"/>
</dbReference>
<proteinExistence type="predicted"/>
<feature type="domain" description="Putative Flp pilus-assembly TadG-like N-terminal" evidence="2">
    <location>
        <begin position="5"/>
        <end position="51"/>
    </location>
</feature>
<keyword evidence="1" id="KW-0812">Transmembrane</keyword>
<gene>
    <name evidence="3" type="ORF">UFOPK1788_00415</name>
</gene>
<feature type="transmembrane region" description="Helical" evidence="1">
    <location>
        <begin position="6"/>
        <end position="26"/>
    </location>
</feature>
<reference evidence="3" key="1">
    <citation type="submission" date="2020-05" db="EMBL/GenBank/DDBJ databases">
        <authorList>
            <person name="Chiriac C."/>
            <person name="Salcher M."/>
            <person name="Ghai R."/>
            <person name="Kavagutti S V."/>
        </authorList>
    </citation>
    <scope>NUCLEOTIDE SEQUENCE</scope>
</reference>
<dbReference type="InterPro" id="IPR028087">
    <property type="entry name" value="Tad_N"/>
</dbReference>
<organism evidence="3">
    <name type="scientific">freshwater metagenome</name>
    <dbReference type="NCBI Taxonomy" id="449393"/>
    <lineage>
        <taxon>unclassified sequences</taxon>
        <taxon>metagenomes</taxon>
        <taxon>ecological metagenomes</taxon>
    </lineage>
</organism>
<dbReference type="Pfam" id="PF13400">
    <property type="entry name" value="Tad"/>
    <property type="match status" value="1"/>
</dbReference>
<evidence type="ECO:0000259" key="2">
    <source>
        <dbReference type="Pfam" id="PF13400"/>
    </source>
</evidence>
<evidence type="ECO:0000256" key="1">
    <source>
        <dbReference type="SAM" id="Phobius"/>
    </source>
</evidence>
<name>A0A6J6FJ59_9ZZZZ</name>